<name>A0AA37BSD3_9ARCH</name>
<dbReference type="EMBL" id="BMNY01000003">
    <property type="protein sequence ID" value="GGM78331.1"/>
    <property type="molecule type" value="Genomic_DNA"/>
</dbReference>
<dbReference type="Pfam" id="PF04008">
    <property type="entry name" value="Adenosine_kin"/>
    <property type="match status" value="1"/>
</dbReference>
<reference evidence="1" key="2">
    <citation type="submission" date="2022-09" db="EMBL/GenBank/DDBJ databases">
        <authorList>
            <person name="Sun Q."/>
            <person name="Ohkuma M."/>
        </authorList>
    </citation>
    <scope>NUCLEOTIDE SEQUENCE</scope>
    <source>
        <strain evidence="1">JCM 13583</strain>
    </source>
</reference>
<accession>A0AA37BSD3</accession>
<sequence>MTITMVEIDEVRIDFPQGCNVILGYSHFIKTVEDLYEIVSSSVPGAKFGLAFSEASGDRLIRYEGTDQELINVAVENLKRVSAGHTFMVVLRNAYPINVLNAVKMCQEVGSVFAATANPLSVIVARTERGNGVLGVVDGYSPLGVEGEEHRRKRKELLRNIGYKL</sequence>
<dbReference type="AlphaFoldDB" id="A0AA37BSD3"/>
<organism evidence="1 2">
    <name type="scientific">Thermogymnomonas acidicola</name>
    <dbReference type="NCBI Taxonomy" id="399579"/>
    <lineage>
        <taxon>Archaea</taxon>
        <taxon>Methanobacteriati</taxon>
        <taxon>Thermoplasmatota</taxon>
        <taxon>Thermoplasmata</taxon>
        <taxon>Thermoplasmatales</taxon>
        <taxon>Thermogymnomonas</taxon>
    </lineage>
</organism>
<dbReference type="SUPFAM" id="SSF103165">
    <property type="entry name" value="Ta1353-like"/>
    <property type="match status" value="1"/>
</dbReference>
<dbReference type="Gene3D" id="3.40.1520.10">
    <property type="entry name" value="Ta1353-like"/>
    <property type="match status" value="1"/>
</dbReference>
<keyword evidence="1" id="KW-0808">Transferase</keyword>
<proteinExistence type="predicted"/>
<comment type="caution">
    <text evidence="1">The sequence shown here is derived from an EMBL/GenBank/DDBJ whole genome shotgun (WGS) entry which is preliminary data.</text>
</comment>
<dbReference type="Proteomes" id="UP000632195">
    <property type="component" value="Unassembled WGS sequence"/>
</dbReference>
<reference evidence="1" key="1">
    <citation type="journal article" date="2014" name="Int. J. Syst. Evol. Microbiol.">
        <title>Complete genome sequence of Corynebacterium casei LMG S-19264T (=DSM 44701T), isolated from a smear-ripened cheese.</title>
        <authorList>
            <consortium name="US DOE Joint Genome Institute (JGI-PGF)"/>
            <person name="Walter F."/>
            <person name="Albersmeier A."/>
            <person name="Kalinowski J."/>
            <person name="Ruckert C."/>
        </authorList>
    </citation>
    <scope>NUCLEOTIDE SEQUENCE</scope>
    <source>
        <strain evidence="1">JCM 13583</strain>
    </source>
</reference>
<protein>
    <submittedName>
        <fullName evidence="1">Adenosine monophosphate-protein transferase</fullName>
    </submittedName>
</protein>
<evidence type="ECO:0000313" key="1">
    <source>
        <dbReference type="EMBL" id="GGM78331.1"/>
    </source>
</evidence>
<keyword evidence="2" id="KW-1185">Reference proteome</keyword>
<dbReference type="GO" id="GO:0016740">
    <property type="term" value="F:transferase activity"/>
    <property type="evidence" value="ECO:0007669"/>
    <property type="project" value="UniProtKB-KW"/>
</dbReference>
<dbReference type="PANTHER" id="PTHR36155">
    <property type="entry name" value="BLL5354 PROTEIN"/>
    <property type="match status" value="1"/>
</dbReference>
<dbReference type="PANTHER" id="PTHR36155:SF1">
    <property type="entry name" value="BLL5354 PROTEIN"/>
    <property type="match status" value="1"/>
</dbReference>
<dbReference type="InterPro" id="IPR036902">
    <property type="entry name" value="Ta1353-like_sf"/>
</dbReference>
<dbReference type="InterPro" id="IPR007153">
    <property type="entry name" value="Adenosine_kinase"/>
</dbReference>
<gene>
    <name evidence="1" type="ORF">GCM10007108_15610</name>
</gene>
<evidence type="ECO:0000313" key="2">
    <source>
        <dbReference type="Proteomes" id="UP000632195"/>
    </source>
</evidence>